<organism evidence="4 5">
    <name type="scientific">Sphingobacterium kyonggiense</name>
    <dbReference type="NCBI Taxonomy" id="714075"/>
    <lineage>
        <taxon>Bacteria</taxon>
        <taxon>Pseudomonadati</taxon>
        <taxon>Bacteroidota</taxon>
        <taxon>Sphingobacteriia</taxon>
        <taxon>Sphingobacteriales</taxon>
        <taxon>Sphingobacteriaceae</taxon>
        <taxon>Sphingobacterium</taxon>
    </lineage>
</organism>
<feature type="transmembrane region" description="Helical" evidence="1">
    <location>
        <begin position="86"/>
        <end position="103"/>
    </location>
</feature>
<comment type="caution">
    <text evidence="4">The sequence shown here is derived from an EMBL/GenBank/DDBJ whole genome shotgun (WGS) entry which is preliminary data.</text>
</comment>
<dbReference type="Gene3D" id="3.55.50.30">
    <property type="match status" value="1"/>
</dbReference>
<dbReference type="Pfam" id="PF16344">
    <property type="entry name" value="FecR_C"/>
    <property type="match status" value="1"/>
</dbReference>
<evidence type="ECO:0000313" key="5">
    <source>
        <dbReference type="Proteomes" id="UP001500101"/>
    </source>
</evidence>
<dbReference type="PANTHER" id="PTHR30273">
    <property type="entry name" value="PERIPLASMIC SIGNAL SENSOR AND SIGMA FACTOR ACTIVATOR FECR-RELATED"/>
    <property type="match status" value="1"/>
</dbReference>
<evidence type="ECO:0000259" key="2">
    <source>
        <dbReference type="Pfam" id="PF04773"/>
    </source>
</evidence>
<evidence type="ECO:0000313" key="4">
    <source>
        <dbReference type="EMBL" id="GAA4148478.1"/>
    </source>
</evidence>
<dbReference type="EMBL" id="BAAAZI010000016">
    <property type="protein sequence ID" value="GAA4148478.1"/>
    <property type="molecule type" value="Genomic_DNA"/>
</dbReference>
<keyword evidence="1" id="KW-0812">Transmembrane</keyword>
<gene>
    <name evidence="4" type="ORF">GCM10022216_35340</name>
</gene>
<name>A0ABP7Z6N6_9SPHI</name>
<sequence length="390" mass="45279">MYVMNSKTNYIAKIISKILSGDLSEKEENILHDWLSEDPNHEHILKRMLNAEKLQSDLNLLKEFDAAKKWDKINYREKKPQAIKGFIVKLAIAACTLIILYFLQNFLGERSPTDQHSLAMQIHEHFQKKEPKIYAAQEGAILRMFNGQKINLKKPIDISSEGQIINDGKYKLAQLPSSDKLYYNFISVPKAQYYSFQFADGTKVWLNSNSNIKFPSRFANNERKVILYGEAYFEVSPDKNRPFIIATEKGNIRVLGTKFNVRTYGEKMVSSLFEGSIQLEFGAITHLLQPSQQGLMGKNGFQIQSANFKKDLAWKNQLFYFQNDKLKHILEELENWYGIEVHGWDILEDQDTYSGEISRKVSLQEFLSLITYTSDLEFNLENQDLTIRRK</sequence>
<proteinExistence type="predicted"/>
<dbReference type="Proteomes" id="UP001500101">
    <property type="component" value="Unassembled WGS sequence"/>
</dbReference>
<evidence type="ECO:0000256" key="1">
    <source>
        <dbReference type="SAM" id="Phobius"/>
    </source>
</evidence>
<dbReference type="InterPro" id="IPR032508">
    <property type="entry name" value="FecR_C"/>
</dbReference>
<accession>A0ABP7Z6N6</accession>
<dbReference type="Pfam" id="PF04773">
    <property type="entry name" value="FecR"/>
    <property type="match status" value="1"/>
</dbReference>
<protein>
    <submittedName>
        <fullName evidence="4">DUF4974 domain-containing protein</fullName>
    </submittedName>
</protein>
<dbReference type="InterPro" id="IPR006860">
    <property type="entry name" value="FecR"/>
</dbReference>
<keyword evidence="1" id="KW-0472">Membrane</keyword>
<keyword evidence="1" id="KW-1133">Transmembrane helix</keyword>
<dbReference type="Gene3D" id="2.60.120.1440">
    <property type="match status" value="1"/>
</dbReference>
<evidence type="ECO:0000259" key="3">
    <source>
        <dbReference type="Pfam" id="PF16344"/>
    </source>
</evidence>
<keyword evidence="5" id="KW-1185">Reference proteome</keyword>
<feature type="domain" description="FecR protein" evidence="2">
    <location>
        <begin position="186"/>
        <end position="277"/>
    </location>
</feature>
<reference evidence="5" key="1">
    <citation type="journal article" date="2019" name="Int. J. Syst. Evol. Microbiol.">
        <title>The Global Catalogue of Microorganisms (GCM) 10K type strain sequencing project: providing services to taxonomists for standard genome sequencing and annotation.</title>
        <authorList>
            <consortium name="The Broad Institute Genomics Platform"/>
            <consortium name="The Broad Institute Genome Sequencing Center for Infectious Disease"/>
            <person name="Wu L."/>
            <person name="Ma J."/>
        </authorList>
    </citation>
    <scope>NUCLEOTIDE SEQUENCE [LARGE SCALE GENOMIC DNA]</scope>
    <source>
        <strain evidence="5">JCM 16704</strain>
    </source>
</reference>
<dbReference type="PANTHER" id="PTHR30273:SF2">
    <property type="entry name" value="PROTEIN FECR"/>
    <property type="match status" value="1"/>
</dbReference>
<feature type="domain" description="Protein FecR C-terminal" evidence="3">
    <location>
        <begin position="319"/>
        <end position="387"/>
    </location>
</feature>
<dbReference type="InterPro" id="IPR012373">
    <property type="entry name" value="Ferrdict_sens_TM"/>
</dbReference>